<gene>
    <name evidence="2" type="ORF">NBR_LOCUS17261</name>
</gene>
<proteinExistence type="predicted"/>
<feature type="compositionally biased region" description="Basic and acidic residues" evidence="1">
    <location>
        <begin position="598"/>
        <end position="644"/>
    </location>
</feature>
<feature type="compositionally biased region" description="Basic and acidic residues" evidence="1">
    <location>
        <begin position="307"/>
        <end position="382"/>
    </location>
</feature>
<feature type="region of interest" description="Disordered" evidence="1">
    <location>
        <begin position="144"/>
        <end position="193"/>
    </location>
</feature>
<feature type="compositionally biased region" description="Polar residues" evidence="1">
    <location>
        <begin position="465"/>
        <end position="476"/>
    </location>
</feature>
<feature type="compositionally biased region" description="Basic and acidic residues" evidence="1">
    <location>
        <begin position="151"/>
        <end position="166"/>
    </location>
</feature>
<feature type="compositionally biased region" description="Polar residues" evidence="1">
    <location>
        <begin position="171"/>
        <end position="192"/>
    </location>
</feature>
<reference evidence="2 3" key="2">
    <citation type="submission" date="2018-11" db="EMBL/GenBank/DDBJ databases">
        <authorList>
            <consortium name="Pathogen Informatics"/>
        </authorList>
    </citation>
    <scope>NUCLEOTIDE SEQUENCE [LARGE SCALE GENOMIC DNA]</scope>
</reference>
<evidence type="ECO:0000313" key="2">
    <source>
        <dbReference type="EMBL" id="VDL80875.1"/>
    </source>
</evidence>
<feature type="compositionally biased region" description="Basic and acidic residues" evidence="1">
    <location>
        <begin position="215"/>
        <end position="231"/>
    </location>
</feature>
<sequence length="721" mass="79472">MEIVNSRDVYRQHSLLTSIECIATVLREDTLLNPICRGLLIFACEFVCSALLALFGRPCQRINELAKANTCLDHHTGSVLVRRLMRKVFSSKIDENASRVLNKLCDMPIEDPLVASKDGDHESRTEVHDGDRVVPIKISSVTTSPKAVRAAAKEPKTSPYKCHSEAEDAPQENNTTASCPNSDLIDTSSVAPSRSVCEQVATMMEGVKYCRERESTRVAAPDRGKAKRELAEPSAPSYGAASKSPVKHSDAKPEKPVEGEREARFGEGLLQRGGRNTSGGREVGAKVQARQEELDTSEANECAQIISDDHLDFSSSAVDEKPKYDEFASAREEKKKERDGLNEKSADSTAVKEDEAKDTCQVKAEAGREGDGKKAQIVDRGKAMIQKLLAENDTATTRPRSGSERENVPQVDSQRTRNFPDIADENAENPFRATREKVFCINTDESAGDTTDEDIAAVFSRPRTNKSTQPERQLSAQERVVPVEKTCDYVPDEATLSQDSEACDVDAADDDWARDAVKNVRRTPDACFVSESETPIGGDDVWEDRGSATQENVTSGFTEDVDPKLRKEEDSDSGKEHTRESFYDADEKFFDASQPNECDGRPESVRRDQGPSDMAEITKAKEKIPEKPDRVVQSRNEDVVEQERSVQAPIEKVVDRPERPAERPSQTCCDQSLYQVSVFTFPDKLGTNFPDPGGMVGLVTPGEHRSLDHLCLSVAPPTTAP</sequence>
<dbReference type="WBParaSite" id="NBR_0001726001-mRNA-1">
    <property type="protein sequence ID" value="NBR_0001726001-mRNA-1"/>
    <property type="gene ID" value="NBR_0001726001"/>
</dbReference>
<dbReference type="EMBL" id="UYSL01022653">
    <property type="protein sequence ID" value="VDL80875.1"/>
    <property type="molecule type" value="Genomic_DNA"/>
</dbReference>
<dbReference type="AlphaFoldDB" id="A0A0N4YJU4"/>
<evidence type="ECO:0000256" key="1">
    <source>
        <dbReference type="SAM" id="MobiDB-lite"/>
    </source>
</evidence>
<feature type="compositionally biased region" description="Polar residues" evidence="1">
    <location>
        <begin position="547"/>
        <end position="557"/>
    </location>
</feature>
<feature type="region of interest" description="Disordered" evidence="1">
    <location>
        <begin position="215"/>
        <end position="430"/>
    </location>
</feature>
<feature type="compositionally biased region" description="Basic and acidic residues" evidence="1">
    <location>
        <begin position="247"/>
        <end position="265"/>
    </location>
</feature>
<evidence type="ECO:0000313" key="4">
    <source>
        <dbReference type="WBParaSite" id="NBR_0001726001-mRNA-1"/>
    </source>
</evidence>
<organism evidence="4">
    <name type="scientific">Nippostrongylus brasiliensis</name>
    <name type="common">Rat hookworm</name>
    <dbReference type="NCBI Taxonomy" id="27835"/>
    <lineage>
        <taxon>Eukaryota</taxon>
        <taxon>Metazoa</taxon>
        <taxon>Ecdysozoa</taxon>
        <taxon>Nematoda</taxon>
        <taxon>Chromadorea</taxon>
        <taxon>Rhabditida</taxon>
        <taxon>Rhabditina</taxon>
        <taxon>Rhabditomorpha</taxon>
        <taxon>Strongyloidea</taxon>
        <taxon>Heligmosomidae</taxon>
        <taxon>Nippostrongylus</taxon>
    </lineage>
</organism>
<name>A0A0N4YJU4_NIPBR</name>
<keyword evidence="3" id="KW-1185">Reference proteome</keyword>
<evidence type="ECO:0000313" key="3">
    <source>
        <dbReference type="Proteomes" id="UP000271162"/>
    </source>
</evidence>
<feature type="compositionally biased region" description="Acidic residues" evidence="1">
    <location>
        <begin position="446"/>
        <end position="455"/>
    </location>
</feature>
<feature type="region of interest" description="Disordered" evidence="1">
    <location>
        <begin position="444"/>
        <end position="479"/>
    </location>
</feature>
<accession>A0A0N4YJU4</accession>
<feature type="region of interest" description="Disordered" evidence="1">
    <location>
        <begin position="530"/>
        <end position="646"/>
    </location>
</feature>
<protein>
    <submittedName>
        <fullName evidence="4">CLASP_N domain-containing protein</fullName>
    </submittedName>
</protein>
<reference evidence="4" key="1">
    <citation type="submission" date="2017-02" db="UniProtKB">
        <authorList>
            <consortium name="WormBaseParasite"/>
        </authorList>
    </citation>
    <scope>IDENTIFICATION</scope>
</reference>
<dbReference type="Proteomes" id="UP000271162">
    <property type="component" value="Unassembled WGS sequence"/>
</dbReference>
<feature type="compositionally biased region" description="Basic and acidic residues" evidence="1">
    <location>
        <begin position="561"/>
        <end position="590"/>
    </location>
</feature>